<name>A0A2S9IJI1_9HYPH</name>
<reference evidence="2 3" key="1">
    <citation type="submission" date="2018-02" db="EMBL/GenBank/DDBJ databases">
        <title>The draft genome of Phyllobacterium sp. 1N-3.</title>
        <authorList>
            <person name="Liu L."/>
            <person name="Li L."/>
            <person name="Zhang X."/>
            <person name="Wang T."/>
            <person name="Liang L."/>
        </authorList>
    </citation>
    <scope>NUCLEOTIDE SEQUENCE [LARGE SCALE GENOMIC DNA]</scope>
    <source>
        <strain evidence="2 3">1N-3</strain>
    </source>
</reference>
<dbReference type="EMBL" id="PVBR01000034">
    <property type="protein sequence ID" value="PRD40686.1"/>
    <property type="molecule type" value="Genomic_DNA"/>
</dbReference>
<proteinExistence type="predicted"/>
<evidence type="ECO:0000313" key="2">
    <source>
        <dbReference type="EMBL" id="PRD40686.1"/>
    </source>
</evidence>
<organism evidence="2 3">
    <name type="scientific">Phyllobacterium phragmitis</name>
    <dbReference type="NCBI Taxonomy" id="2670329"/>
    <lineage>
        <taxon>Bacteria</taxon>
        <taxon>Pseudomonadati</taxon>
        <taxon>Pseudomonadota</taxon>
        <taxon>Alphaproteobacteria</taxon>
        <taxon>Hyphomicrobiales</taxon>
        <taxon>Phyllobacteriaceae</taxon>
        <taxon>Phyllobacterium</taxon>
    </lineage>
</organism>
<evidence type="ECO:0000256" key="1">
    <source>
        <dbReference type="SAM" id="MobiDB-lite"/>
    </source>
</evidence>
<feature type="non-terminal residue" evidence="2">
    <location>
        <position position="1005"/>
    </location>
</feature>
<gene>
    <name evidence="2" type="ORF">C5748_25510</name>
</gene>
<accession>A0A2S9IJI1</accession>
<keyword evidence="3" id="KW-1185">Reference proteome</keyword>
<evidence type="ECO:0000313" key="3">
    <source>
        <dbReference type="Proteomes" id="UP000239434"/>
    </source>
</evidence>
<dbReference type="AlphaFoldDB" id="A0A2S9IJI1"/>
<comment type="caution">
    <text evidence="2">The sequence shown here is derived from an EMBL/GenBank/DDBJ whole genome shotgun (WGS) entry which is preliminary data.</text>
</comment>
<dbReference type="SUPFAM" id="SSF49373">
    <property type="entry name" value="Invasin/intimin cell-adhesion fragments"/>
    <property type="match status" value="1"/>
</dbReference>
<sequence length="1005" mass="106394">MNDPSDEPDPCSGIEIQEEDAKMTQVPNKPPRGSGTKDQPETARASEQNASKAAAETSGDKQRAPTNVSGGGGIHIWPAGPLKLYEWNELTVQVDDYKNINSLVWSTGPDEPAPAEGQPGHTFMFDNAKTIVSLETGMGTVKIMAVGPNTGTKVTVYARAVYIHPPDYTPPLPGSIDLQFIEVDNPPESSLGIFFPECPPFWTGTNYEDTDHLIGAVYVDKNGMPLSGEIEWGGIPVGASWSYFNLASKYTPALQDGITTNCLLATNSSGYGTPLWVVAPDGARADIRLDGTFLGSPPSIIIDWDASQNQLTAHYSVDGADILWEAYPGDQVTFTKRTTPVTNGSTQNTIKYTGDKPFIAYISASTFNPQKATRDYGTLRFELTPSQSNEIVITVEGDEPLPLYTDAWLDGTYSGGGALDQVVWSVDPGADPAYTVTFDPNPSQATPDSGKYTTRTQIKVEGPNDPADVTVYARSINPGDETNADASKRILPGNRSVSFKAVTQPPIPADGNSLALTSLDGNPLQSLQTHLIQATYTQPDGTPLANQPVTWSVAGDPKAVLTTTTPTYTDKDGVAINGVQCNSTAALTTATVKASAQNPFASSKTDESNDLVLTFQKSGVSFPDGGKLTLKVPPSPLAIGQTYPVSVRYRASDNSALANRKIIWSALPSDRVQFVDPNPTTTDASGSSSNQVYCTAGTDLLGAILHVSAFNPDTGSNDFQRTTRSFETAPPPSGLLGVQIDKPLARTNLTGQLRPTLEAQIIQCHVQVGGSPPPTTILLTTTNPDLGTTTWVKMYTADGTQELARDGQNPDAYTIQPVGGVASFRIASGRMADIMLNANAPGRSDGPSARLALALVSDLVTSPQLPPPVIPELDKSANNLPIPTDRPSFKVIIPTSSPYGLGTFDTVLLLNERVIYEGTIGGQPEGGIDVAYAALKSSGNTLVYLSSQESSGSVWQSPQPTSRPFKAGPIGNAQTGPQTVGDLEAPTIQVPGSTIAAKDIASQTM</sequence>
<dbReference type="InterPro" id="IPR008964">
    <property type="entry name" value="Invasin/intimin_cell_adhesion"/>
</dbReference>
<dbReference type="InterPro" id="IPR013783">
    <property type="entry name" value="Ig-like_fold"/>
</dbReference>
<feature type="region of interest" description="Disordered" evidence="1">
    <location>
        <begin position="1"/>
        <end position="73"/>
    </location>
</feature>
<protein>
    <submittedName>
        <fullName evidence="2">Uncharacterized protein</fullName>
    </submittedName>
</protein>
<dbReference type="Gene3D" id="2.60.40.10">
    <property type="entry name" value="Immunoglobulins"/>
    <property type="match status" value="1"/>
</dbReference>
<dbReference type="Proteomes" id="UP000239434">
    <property type="component" value="Unassembled WGS sequence"/>
</dbReference>